<organism evidence="2 3">
    <name type="scientific">Aulographum hederae CBS 113979</name>
    <dbReference type="NCBI Taxonomy" id="1176131"/>
    <lineage>
        <taxon>Eukaryota</taxon>
        <taxon>Fungi</taxon>
        <taxon>Dikarya</taxon>
        <taxon>Ascomycota</taxon>
        <taxon>Pezizomycotina</taxon>
        <taxon>Dothideomycetes</taxon>
        <taxon>Pleosporomycetidae</taxon>
        <taxon>Aulographales</taxon>
        <taxon>Aulographaceae</taxon>
    </lineage>
</organism>
<feature type="region of interest" description="Disordered" evidence="1">
    <location>
        <begin position="212"/>
        <end position="236"/>
    </location>
</feature>
<evidence type="ECO:0000313" key="2">
    <source>
        <dbReference type="EMBL" id="KAF1989101.1"/>
    </source>
</evidence>
<reference evidence="2" key="1">
    <citation type="journal article" date="2020" name="Stud. Mycol.">
        <title>101 Dothideomycetes genomes: a test case for predicting lifestyles and emergence of pathogens.</title>
        <authorList>
            <person name="Haridas S."/>
            <person name="Albert R."/>
            <person name="Binder M."/>
            <person name="Bloem J."/>
            <person name="Labutti K."/>
            <person name="Salamov A."/>
            <person name="Andreopoulos B."/>
            <person name="Baker S."/>
            <person name="Barry K."/>
            <person name="Bills G."/>
            <person name="Bluhm B."/>
            <person name="Cannon C."/>
            <person name="Castanera R."/>
            <person name="Culley D."/>
            <person name="Daum C."/>
            <person name="Ezra D."/>
            <person name="Gonzalez J."/>
            <person name="Henrissat B."/>
            <person name="Kuo A."/>
            <person name="Liang C."/>
            <person name="Lipzen A."/>
            <person name="Lutzoni F."/>
            <person name="Magnuson J."/>
            <person name="Mondo S."/>
            <person name="Nolan M."/>
            <person name="Ohm R."/>
            <person name="Pangilinan J."/>
            <person name="Park H.-J."/>
            <person name="Ramirez L."/>
            <person name="Alfaro M."/>
            <person name="Sun H."/>
            <person name="Tritt A."/>
            <person name="Yoshinaga Y."/>
            <person name="Zwiers L.-H."/>
            <person name="Turgeon B."/>
            <person name="Goodwin S."/>
            <person name="Spatafora J."/>
            <person name="Crous P."/>
            <person name="Grigoriev I."/>
        </authorList>
    </citation>
    <scope>NUCLEOTIDE SEQUENCE</scope>
    <source>
        <strain evidence="2">CBS 113979</strain>
    </source>
</reference>
<keyword evidence="3" id="KW-1185">Reference proteome</keyword>
<feature type="compositionally biased region" description="Acidic residues" evidence="1">
    <location>
        <begin position="33"/>
        <end position="43"/>
    </location>
</feature>
<dbReference type="OrthoDB" id="10267969at2759"/>
<evidence type="ECO:0008006" key="4">
    <source>
        <dbReference type="Google" id="ProtNLM"/>
    </source>
</evidence>
<dbReference type="InterPro" id="IPR036514">
    <property type="entry name" value="SGNH_hydro_sf"/>
</dbReference>
<feature type="compositionally biased region" description="Low complexity" evidence="1">
    <location>
        <begin position="23"/>
        <end position="32"/>
    </location>
</feature>
<dbReference type="EMBL" id="ML977146">
    <property type="protein sequence ID" value="KAF1989101.1"/>
    <property type="molecule type" value="Genomic_DNA"/>
</dbReference>
<gene>
    <name evidence="2" type="ORF">K402DRAFT_461512</name>
</gene>
<evidence type="ECO:0000256" key="1">
    <source>
        <dbReference type="SAM" id="MobiDB-lite"/>
    </source>
</evidence>
<proteinExistence type="predicted"/>
<name>A0A6G1H7C6_9PEZI</name>
<feature type="compositionally biased region" description="Acidic residues" evidence="1">
    <location>
        <begin position="338"/>
        <end position="352"/>
    </location>
</feature>
<evidence type="ECO:0000313" key="3">
    <source>
        <dbReference type="Proteomes" id="UP000800041"/>
    </source>
</evidence>
<feature type="region of interest" description="Disordered" evidence="1">
    <location>
        <begin position="319"/>
        <end position="392"/>
    </location>
</feature>
<dbReference type="Proteomes" id="UP000800041">
    <property type="component" value="Unassembled WGS sequence"/>
</dbReference>
<accession>A0A6G1H7C6</accession>
<feature type="compositionally biased region" description="Polar residues" evidence="1">
    <location>
        <begin position="212"/>
        <end position="221"/>
    </location>
</feature>
<feature type="compositionally biased region" description="Basic residues" evidence="1">
    <location>
        <begin position="73"/>
        <end position="87"/>
    </location>
</feature>
<feature type="region of interest" description="Disordered" evidence="1">
    <location>
        <begin position="1"/>
        <end position="94"/>
    </location>
</feature>
<protein>
    <recommendedName>
        <fullName evidence="4">SGNH hydrolase-type esterase domain-containing protein</fullName>
    </recommendedName>
</protein>
<dbReference type="Gene3D" id="3.40.50.1110">
    <property type="entry name" value="SGNH hydrolase"/>
    <property type="match status" value="1"/>
</dbReference>
<feature type="compositionally biased region" description="Polar residues" evidence="1">
    <location>
        <begin position="356"/>
        <end position="368"/>
    </location>
</feature>
<dbReference type="AlphaFoldDB" id="A0A6G1H7C6"/>
<sequence length="737" mass="81439">MSSATTPRRESDSIYAINMPSHTTANSSNATTDDYENENEDIPFFDGPPYQGPWESQRRAPTTLSSPSPSPSKIRKQPPWHSCRPRSRYPQSGSASTWWRLGRASRSPAFWVVVILLGAVGWMKRSGIYGYGGLGVGEIGVGAFAEVGMAFWGVGKEAEGRVKYVGRWTPVPNRMWYDGTFPGVYFDLNITNTSSLLLSLRNSAEVSTNTITPLPPSTHQLSHPHGPRLSLPSKDSLRDSAAPVDLLVRIDDEEYVLLPESESLVSVKMKDLEKDVWHYVRVIAPMAGPNVAEVVQLRGIWLDRGGIMDWMETGESRLISDGQESNGREPDVSNSSTDTDESDDRVDHEEEASEKPLQSSLGRLWTTSRDSETTTPSTKSTEEEEPQKRESKKLVEIVTDFPGLYSPDDANGTSDILAGVLGWEFLLGEMFGIDHSGIGLEGMCLVQDCVGGFGSPMGVGDVFCQSGPPGSYYADSVWTFQQSTPDAVILNLGASDARSFSTHNGIYNTSLDVFSSTFADTYLSLIRAIRTLAYPAVPSVSTIEDEIDEEKHPVQIFVMRPLRGEMEHATVEVVRRAREEGDGNVWWIDTSGWVKSPPGNGNKDEDTEDFFLLKGGYEDADVKPRPTSHRFDKSLVDADASDVDSASESSAESDFSAFSASKGTYRLTPRGNQKVAIFLHQHLCPYLATDTAKCGYLKKDSYDGKVFQPEMDGLERWIDKEKERTLKEVFWDEAGNE</sequence>